<name>A0A485KTU7_9STRA</name>
<dbReference type="InterPro" id="IPR043968">
    <property type="entry name" value="SGNH"/>
</dbReference>
<proteinExistence type="predicted"/>
<dbReference type="InterPro" id="IPR050879">
    <property type="entry name" value="Acyltransferase_3"/>
</dbReference>
<feature type="transmembrane region" description="Helical" evidence="1">
    <location>
        <begin position="125"/>
        <end position="146"/>
    </location>
</feature>
<dbReference type="Pfam" id="PF01757">
    <property type="entry name" value="Acyl_transf_3"/>
    <property type="match status" value="1"/>
</dbReference>
<keyword evidence="1" id="KW-0812">Transmembrane</keyword>
<protein>
    <submittedName>
        <fullName evidence="5">Aste57867_11770 protein</fullName>
    </submittedName>
</protein>
<keyword evidence="6" id="KW-1185">Reference proteome</keyword>
<dbReference type="EMBL" id="VJMH01005308">
    <property type="protein sequence ID" value="KAF0697559.1"/>
    <property type="molecule type" value="Genomic_DNA"/>
</dbReference>
<feature type="transmembrane region" description="Helical" evidence="1">
    <location>
        <begin position="216"/>
        <end position="237"/>
    </location>
</feature>
<reference evidence="5 6" key="1">
    <citation type="submission" date="2019-03" db="EMBL/GenBank/DDBJ databases">
        <authorList>
            <person name="Gaulin E."/>
            <person name="Dumas B."/>
        </authorList>
    </citation>
    <scope>NUCLEOTIDE SEQUENCE [LARGE SCALE GENOMIC DNA]</scope>
    <source>
        <strain evidence="5">CBS 568.67</strain>
    </source>
</reference>
<evidence type="ECO:0000313" key="5">
    <source>
        <dbReference type="EMBL" id="VFT88626.1"/>
    </source>
</evidence>
<keyword evidence="1" id="KW-1133">Transmembrane helix</keyword>
<gene>
    <name evidence="5" type="primary">Aste57867_11770</name>
    <name evidence="4" type="ORF">As57867_011725</name>
    <name evidence="5" type="ORF">ASTE57867_11770</name>
</gene>
<dbReference type="InterPro" id="IPR002656">
    <property type="entry name" value="Acyl_transf_3_dom"/>
</dbReference>
<evidence type="ECO:0000313" key="4">
    <source>
        <dbReference type="EMBL" id="KAF0697559.1"/>
    </source>
</evidence>
<feature type="domain" description="Acyltransferase 3" evidence="2">
    <location>
        <begin position="59"/>
        <end position="387"/>
    </location>
</feature>
<keyword evidence="1" id="KW-0472">Membrane</keyword>
<sequence length="759" mass="84762">MQSTLHRPSTRTAIEKAKEATMDNAIDACFVQVSDDDALHGHAGIPYDMPSHPITYRPDIDGLRALAVIPVVIFHAYPELLPGGFIGVDIFFVISGFLISSILYKEHAKGKFTYADFYARRIRRIFPALILVLGFTLVLGCLWLLAKPLKTMAATLVAGGLFSANLQLLSYEEGYFDASIKENPLLHLWSLGVEEQFYILWPMFVAFVVRLPPRQAIFSLVCFCCVSFAINIALLNYDNKYSFYFPLSRFWQMGVGGLLAYVNQSPLDSSTSLLTPSRSNRLSLSGLVCLLIGFTVIDESMAFPGYWALLPTLSAAVLIASGPSAHFNASIFGSPPLVLIGKFSYPLYLWHWPLLVLVHTYFPNAALRPWYADAWCVLLCSVVLSVATLKLVENKVRRLESPRVIHMLSCAMVVLVLAATGVHQFPASFSILSHRVMATNMLINPVVNNNAAEPALSTMGATVNWSRGPRLVNATADAIYRANDDWHCFDKHFIWTKPSDTNIREDGVKVLNRNDSEPLVVVLGDSHANMVAPRFSHLYKLAKNQSLPFPQVMFRTRDGTPSLACAGTRHVANVKFIKAHRPKVVFYCSNWIQFLRPGGTRPHSPNHPPTCCKAGYKDKCDHQTPADVERLIQRMADEIHEFVQLGIRVFVATANPEFDVYSHQSTFLLNGNQVGNVEPIIRSDFRRKHETLLGLLENATVAAHATLIDLSDNQCFEDKCQVISMKEGEPPMKDSNHIRPYFARHYLTVLDQVVHAALD</sequence>
<dbReference type="Proteomes" id="UP000332933">
    <property type="component" value="Unassembled WGS sequence"/>
</dbReference>
<feature type="transmembrane region" description="Helical" evidence="1">
    <location>
        <begin position="84"/>
        <end position="104"/>
    </location>
</feature>
<reference evidence="4" key="2">
    <citation type="submission" date="2019-06" db="EMBL/GenBank/DDBJ databases">
        <title>Genomics analysis of Aphanomyces spp. identifies a new class of oomycete effector associated with host adaptation.</title>
        <authorList>
            <person name="Gaulin E."/>
        </authorList>
    </citation>
    <scope>NUCLEOTIDE SEQUENCE</scope>
    <source>
        <strain evidence="4">CBS 578.67</strain>
    </source>
</reference>
<dbReference type="Pfam" id="PF19040">
    <property type="entry name" value="SGNH"/>
    <property type="match status" value="1"/>
</dbReference>
<evidence type="ECO:0000256" key="1">
    <source>
        <dbReference type="SAM" id="Phobius"/>
    </source>
</evidence>
<dbReference type="GO" id="GO:0016020">
    <property type="term" value="C:membrane"/>
    <property type="evidence" value="ECO:0007669"/>
    <property type="project" value="TreeGrafter"/>
</dbReference>
<dbReference type="EMBL" id="CAADRA010005329">
    <property type="protein sequence ID" value="VFT88626.1"/>
    <property type="molecule type" value="Genomic_DNA"/>
</dbReference>
<feature type="transmembrane region" description="Helical" evidence="1">
    <location>
        <begin position="370"/>
        <end position="392"/>
    </location>
</feature>
<feature type="transmembrane region" description="Helical" evidence="1">
    <location>
        <begin position="327"/>
        <end position="350"/>
    </location>
</feature>
<feature type="transmembrane region" description="Helical" evidence="1">
    <location>
        <begin position="303"/>
        <end position="320"/>
    </location>
</feature>
<feature type="transmembrane region" description="Helical" evidence="1">
    <location>
        <begin position="404"/>
        <end position="425"/>
    </location>
</feature>
<evidence type="ECO:0000259" key="2">
    <source>
        <dbReference type="Pfam" id="PF01757"/>
    </source>
</evidence>
<dbReference type="GO" id="GO:0016747">
    <property type="term" value="F:acyltransferase activity, transferring groups other than amino-acyl groups"/>
    <property type="evidence" value="ECO:0007669"/>
    <property type="project" value="InterPro"/>
</dbReference>
<dbReference type="PANTHER" id="PTHR23028">
    <property type="entry name" value="ACETYLTRANSFERASE"/>
    <property type="match status" value="1"/>
</dbReference>
<dbReference type="OrthoDB" id="207378at2759"/>
<feature type="transmembrane region" description="Helical" evidence="1">
    <location>
        <begin position="243"/>
        <end position="262"/>
    </location>
</feature>
<dbReference type="GO" id="GO:0000271">
    <property type="term" value="P:polysaccharide biosynthetic process"/>
    <property type="evidence" value="ECO:0007669"/>
    <property type="project" value="TreeGrafter"/>
</dbReference>
<feature type="transmembrane region" description="Helical" evidence="1">
    <location>
        <begin position="282"/>
        <end position="297"/>
    </location>
</feature>
<organism evidence="5 6">
    <name type="scientific">Aphanomyces stellatus</name>
    <dbReference type="NCBI Taxonomy" id="120398"/>
    <lineage>
        <taxon>Eukaryota</taxon>
        <taxon>Sar</taxon>
        <taxon>Stramenopiles</taxon>
        <taxon>Oomycota</taxon>
        <taxon>Saprolegniomycetes</taxon>
        <taxon>Saprolegniales</taxon>
        <taxon>Verrucalvaceae</taxon>
        <taxon>Aphanomyces</taxon>
    </lineage>
</organism>
<feature type="domain" description="SGNH" evidence="3">
    <location>
        <begin position="507"/>
        <end position="746"/>
    </location>
</feature>
<feature type="transmembrane region" description="Helical" evidence="1">
    <location>
        <begin position="186"/>
        <end position="209"/>
    </location>
</feature>
<evidence type="ECO:0000259" key="3">
    <source>
        <dbReference type="Pfam" id="PF19040"/>
    </source>
</evidence>
<dbReference type="PANTHER" id="PTHR23028:SF53">
    <property type="entry name" value="ACYL_TRANSF_3 DOMAIN-CONTAINING PROTEIN"/>
    <property type="match status" value="1"/>
</dbReference>
<dbReference type="AlphaFoldDB" id="A0A485KTU7"/>
<evidence type="ECO:0000313" key="6">
    <source>
        <dbReference type="Proteomes" id="UP000332933"/>
    </source>
</evidence>
<accession>A0A485KTU7</accession>